<proteinExistence type="inferred from homology"/>
<evidence type="ECO:0000313" key="10">
    <source>
        <dbReference type="Proteomes" id="UP000274131"/>
    </source>
</evidence>
<evidence type="ECO:0000313" key="9">
    <source>
        <dbReference type="EMBL" id="VDD97431.1"/>
    </source>
</evidence>
<feature type="domain" description="BZIP" evidence="8">
    <location>
        <begin position="200"/>
        <end position="251"/>
    </location>
</feature>
<evidence type="ECO:0000256" key="5">
    <source>
        <dbReference type="ARBA" id="ARBA00023163"/>
    </source>
</evidence>
<dbReference type="SUPFAM" id="SSF57959">
    <property type="entry name" value="Leucine zipper domain"/>
    <property type="match status" value="1"/>
</dbReference>
<keyword evidence="3" id="KW-0805">Transcription regulation</keyword>
<sequence>MTAIFVRRCESLLDTTSLGSEGSPASTCEDSWGTDAGCNQFNVISENDSPTFLELENIRNDEGDWLEKWMDLNGVFDPNVEVSCSDIEVSFCPSREVVVRADDCGDISQSSVGISEAGQRKVSVKFQAFQEGVYLPTDLEVPDGRTTIHFVGDEGMKDWNIENVDCKMKPSKVPKVVAVSPVTLKDAKAAGSAKLFTMMERKREQNRSAAVRYREKRREEAKRKKEELRELELRNVALKTEASGLTTEICY</sequence>
<dbReference type="GO" id="GO:0001228">
    <property type="term" value="F:DNA-binding transcription activator activity, RNA polymerase II-specific"/>
    <property type="evidence" value="ECO:0007669"/>
    <property type="project" value="TreeGrafter"/>
</dbReference>
<evidence type="ECO:0000256" key="1">
    <source>
        <dbReference type="ARBA" id="ARBA00004123"/>
    </source>
</evidence>
<dbReference type="EMBL" id="UXUI01013667">
    <property type="protein sequence ID" value="VDD97431.1"/>
    <property type="molecule type" value="Genomic_DNA"/>
</dbReference>
<feature type="coiled-coil region" evidence="7">
    <location>
        <begin position="199"/>
        <end position="248"/>
    </location>
</feature>
<reference evidence="9 10" key="2">
    <citation type="submission" date="2018-10" db="EMBL/GenBank/DDBJ databases">
        <authorList>
            <consortium name="Pathogen Informatics"/>
        </authorList>
    </citation>
    <scope>NUCLEOTIDE SEQUENCE [LARGE SCALE GENOMIC DNA]</scope>
</reference>
<comment type="subcellular location">
    <subcellularLocation>
        <location evidence="1">Nucleus</location>
    </subcellularLocation>
</comment>
<keyword evidence="6" id="KW-0539">Nucleus</keyword>
<dbReference type="GO" id="GO:0000977">
    <property type="term" value="F:RNA polymerase II transcription regulatory region sequence-specific DNA binding"/>
    <property type="evidence" value="ECO:0007669"/>
    <property type="project" value="TreeGrafter"/>
</dbReference>
<keyword evidence="5" id="KW-0804">Transcription</keyword>
<gene>
    <name evidence="9" type="ORF">EVEC_LOCUS12182</name>
</gene>
<dbReference type="Gene3D" id="1.20.5.170">
    <property type="match status" value="1"/>
</dbReference>
<evidence type="ECO:0000256" key="3">
    <source>
        <dbReference type="ARBA" id="ARBA00023015"/>
    </source>
</evidence>
<dbReference type="Pfam" id="PF07716">
    <property type="entry name" value="bZIP_2"/>
    <property type="match status" value="1"/>
</dbReference>
<organism evidence="11">
    <name type="scientific">Enterobius vermicularis</name>
    <name type="common">Human pinworm</name>
    <dbReference type="NCBI Taxonomy" id="51028"/>
    <lineage>
        <taxon>Eukaryota</taxon>
        <taxon>Metazoa</taxon>
        <taxon>Ecdysozoa</taxon>
        <taxon>Nematoda</taxon>
        <taxon>Chromadorea</taxon>
        <taxon>Rhabditida</taxon>
        <taxon>Spirurina</taxon>
        <taxon>Oxyuridomorpha</taxon>
        <taxon>Oxyuroidea</taxon>
        <taxon>Oxyuridae</taxon>
        <taxon>Enterobius</taxon>
    </lineage>
</organism>
<dbReference type="AlphaFoldDB" id="A0A0N4VPT6"/>
<evidence type="ECO:0000313" key="11">
    <source>
        <dbReference type="WBParaSite" id="EVEC_0001302001-mRNA-1"/>
    </source>
</evidence>
<keyword evidence="4" id="KW-0238">DNA-binding</keyword>
<keyword evidence="10" id="KW-1185">Reference proteome</keyword>
<keyword evidence="7" id="KW-0175">Coiled coil</keyword>
<evidence type="ECO:0000256" key="2">
    <source>
        <dbReference type="ARBA" id="ARBA00007163"/>
    </source>
</evidence>
<dbReference type="STRING" id="51028.A0A0N4VPT6"/>
<dbReference type="PANTHER" id="PTHR13044">
    <property type="entry name" value="ACTIVATING TRANSCRIPTION FACTOR ATF 4/5"/>
    <property type="match status" value="1"/>
</dbReference>
<comment type="similarity">
    <text evidence="2">Belongs to the bZIP family.</text>
</comment>
<name>A0A0N4VPT6_ENTVE</name>
<dbReference type="CDD" id="cd14692">
    <property type="entry name" value="bZIP_ATF4"/>
    <property type="match status" value="1"/>
</dbReference>
<evidence type="ECO:0000256" key="7">
    <source>
        <dbReference type="SAM" id="Coils"/>
    </source>
</evidence>
<protein>
    <submittedName>
        <fullName evidence="11">BZIP domain-containing protein</fullName>
    </submittedName>
</protein>
<accession>A0A0N4VPT6</accession>
<dbReference type="PANTHER" id="PTHR13044:SF14">
    <property type="entry name" value="CRYPTOCEPHAL, ISOFORM A"/>
    <property type="match status" value="1"/>
</dbReference>
<dbReference type="PROSITE" id="PS00036">
    <property type="entry name" value="BZIP_BASIC"/>
    <property type="match status" value="1"/>
</dbReference>
<evidence type="ECO:0000256" key="6">
    <source>
        <dbReference type="ARBA" id="ARBA00023242"/>
    </source>
</evidence>
<dbReference type="InterPro" id="IPR004827">
    <property type="entry name" value="bZIP"/>
</dbReference>
<dbReference type="PROSITE" id="PS50217">
    <property type="entry name" value="BZIP"/>
    <property type="match status" value="1"/>
</dbReference>
<evidence type="ECO:0000259" key="8">
    <source>
        <dbReference type="PROSITE" id="PS50217"/>
    </source>
</evidence>
<reference evidence="11" key="1">
    <citation type="submission" date="2017-02" db="UniProtKB">
        <authorList>
            <consortium name="WormBaseParasite"/>
        </authorList>
    </citation>
    <scope>IDENTIFICATION</scope>
</reference>
<dbReference type="GO" id="GO:0005634">
    <property type="term" value="C:nucleus"/>
    <property type="evidence" value="ECO:0007669"/>
    <property type="project" value="UniProtKB-SubCell"/>
</dbReference>
<dbReference type="WBParaSite" id="EVEC_0001302001-mRNA-1">
    <property type="protein sequence ID" value="EVEC_0001302001-mRNA-1"/>
    <property type="gene ID" value="EVEC_0001302001"/>
</dbReference>
<dbReference type="InterPro" id="IPR046347">
    <property type="entry name" value="bZIP_sf"/>
</dbReference>
<dbReference type="Proteomes" id="UP000274131">
    <property type="component" value="Unassembled WGS sequence"/>
</dbReference>
<evidence type="ECO:0000256" key="4">
    <source>
        <dbReference type="ARBA" id="ARBA00023125"/>
    </source>
</evidence>